<sequence length="311" mass="34685">MKQNYHVLGAKQFEREQLEELFDAAKAMEGVVKRGGDRRHEGRIMTSLFFEASTRTRLSFESAMHRLGGGVIGTENAAQFSSAIKGETLEDTIRIISGYSDVIVMRHTDIGAAKRAAKVSSIPVINAGDGAGEHPTQALLDAYTIRKELGRIDGLHIAMVGDLAYGRTVHSLSYILANYQDVVVHYISPDNVRIPENVKQYMDEKGIRYAESNDLDSVAGSIDVLYQTRIQKERFPSLDEYEKAAGQFIVDAELMDRMRKDSVVLHPLPRLGEITEEVDSDPRAAYFRQAVNGLYIRMALIDKCITESQGK</sequence>
<feature type="binding site" evidence="7">
    <location>
        <position position="167"/>
    </location>
    <ligand>
        <name>L-aspartate</name>
        <dbReference type="ChEBI" id="CHEBI:29991"/>
    </ligand>
</feature>
<feature type="binding site" evidence="7">
    <location>
        <position position="268"/>
    </location>
    <ligand>
        <name>carbamoyl phosphate</name>
        <dbReference type="ChEBI" id="CHEBI:58228"/>
    </ligand>
</feature>
<organism evidence="10 11">
    <name type="scientific">Cohnella lupini</name>
    <dbReference type="NCBI Taxonomy" id="1294267"/>
    <lineage>
        <taxon>Bacteria</taxon>
        <taxon>Bacillati</taxon>
        <taxon>Bacillota</taxon>
        <taxon>Bacilli</taxon>
        <taxon>Bacillales</taxon>
        <taxon>Paenibacillaceae</taxon>
        <taxon>Cohnella</taxon>
    </lineage>
</organism>
<dbReference type="InterPro" id="IPR036901">
    <property type="entry name" value="Asp/Orn_carbamoylTrfase_sf"/>
</dbReference>
<name>A0A3D9I0X3_9BACL</name>
<feature type="binding site" evidence="7">
    <location>
        <position position="134"/>
    </location>
    <ligand>
        <name>carbamoyl phosphate</name>
        <dbReference type="ChEBI" id="CHEBI:58228"/>
    </ligand>
</feature>
<feature type="domain" description="Aspartate/ornithine carbamoyltransferase Asp/Orn-binding" evidence="8">
    <location>
        <begin position="153"/>
        <end position="302"/>
    </location>
</feature>
<dbReference type="GO" id="GO:0004070">
    <property type="term" value="F:aspartate carbamoyltransferase activity"/>
    <property type="evidence" value="ECO:0007669"/>
    <property type="project" value="UniProtKB-UniRule"/>
</dbReference>
<feature type="binding site" evidence="7">
    <location>
        <position position="269"/>
    </location>
    <ligand>
        <name>carbamoyl phosphate</name>
        <dbReference type="ChEBI" id="CHEBI:58228"/>
    </ligand>
</feature>
<dbReference type="InterPro" id="IPR006131">
    <property type="entry name" value="Asp_carbamoyltransf_Asp/Orn-bd"/>
</dbReference>
<proteinExistence type="inferred from homology"/>
<gene>
    <name evidence="7" type="primary">pyrB</name>
    <name evidence="10" type="ORF">DFP95_11847</name>
</gene>
<feature type="domain" description="Aspartate/ornithine carbamoyltransferase carbamoyl-P binding" evidence="9">
    <location>
        <begin position="6"/>
        <end position="146"/>
    </location>
</feature>
<dbReference type="AlphaFoldDB" id="A0A3D9I0X3"/>
<dbReference type="PROSITE" id="PS00097">
    <property type="entry name" value="CARBAMOYLTRANSFERASE"/>
    <property type="match status" value="1"/>
</dbReference>
<evidence type="ECO:0000256" key="3">
    <source>
        <dbReference type="ARBA" id="ARBA00022679"/>
    </source>
</evidence>
<dbReference type="SUPFAM" id="SSF53671">
    <property type="entry name" value="Aspartate/ornithine carbamoyltransferase"/>
    <property type="match status" value="1"/>
</dbReference>
<evidence type="ECO:0000313" key="10">
    <source>
        <dbReference type="EMBL" id="RED55311.1"/>
    </source>
</evidence>
<feature type="binding site" evidence="7">
    <location>
        <position position="137"/>
    </location>
    <ligand>
        <name>carbamoyl phosphate</name>
        <dbReference type="ChEBI" id="CHEBI:58228"/>
    </ligand>
</feature>
<comment type="similarity">
    <text evidence="2 7">Belongs to the aspartate/ornithine carbamoyltransferase superfamily. ATCase family.</text>
</comment>
<evidence type="ECO:0000256" key="6">
    <source>
        <dbReference type="ARBA" id="ARBA00048859"/>
    </source>
</evidence>
<dbReference type="InterPro" id="IPR006132">
    <property type="entry name" value="Asp/Orn_carbamoyltranf_P-bd"/>
</dbReference>
<dbReference type="PANTHER" id="PTHR45753">
    <property type="entry name" value="ORNITHINE CARBAMOYLTRANSFERASE, MITOCHONDRIAL"/>
    <property type="match status" value="1"/>
</dbReference>
<keyword evidence="4 7" id="KW-0665">Pyrimidine biosynthesis</keyword>
<keyword evidence="3 7" id="KW-0808">Transferase</keyword>
<dbReference type="PRINTS" id="PR00101">
    <property type="entry name" value="ATCASE"/>
</dbReference>
<evidence type="ECO:0000259" key="8">
    <source>
        <dbReference type="Pfam" id="PF00185"/>
    </source>
</evidence>
<dbReference type="EC" id="2.1.3.2" evidence="7"/>
<comment type="subunit">
    <text evidence="7">Heterododecamer (2C3:3R2) of six catalytic PyrB chains organized as two trimers (C3), and six regulatory PyrI chains organized as three dimers (R2).</text>
</comment>
<dbReference type="PRINTS" id="PR00100">
    <property type="entry name" value="AOTCASE"/>
</dbReference>
<dbReference type="EMBL" id="QRDY01000018">
    <property type="protein sequence ID" value="RED55311.1"/>
    <property type="molecule type" value="Genomic_DNA"/>
</dbReference>
<evidence type="ECO:0000313" key="11">
    <source>
        <dbReference type="Proteomes" id="UP000256869"/>
    </source>
</evidence>
<dbReference type="Gene3D" id="3.40.50.1370">
    <property type="entry name" value="Aspartate/ornithine carbamoyltransferase"/>
    <property type="match status" value="2"/>
</dbReference>
<evidence type="ECO:0000256" key="1">
    <source>
        <dbReference type="ARBA" id="ARBA00004852"/>
    </source>
</evidence>
<evidence type="ECO:0000256" key="5">
    <source>
        <dbReference type="ARBA" id="ARBA00043884"/>
    </source>
</evidence>
<evidence type="ECO:0000256" key="7">
    <source>
        <dbReference type="HAMAP-Rule" id="MF_00001"/>
    </source>
</evidence>
<protein>
    <recommendedName>
        <fullName evidence="7">Aspartate carbamoyltransferase</fullName>
        <ecNumber evidence="7">2.1.3.2</ecNumber>
    </recommendedName>
    <alternativeName>
        <fullName evidence="7">Aspartate transcarbamylase</fullName>
        <shortName evidence="7">ATCase</shortName>
    </alternativeName>
</protein>
<feature type="binding site" evidence="7">
    <location>
        <position position="106"/>
    </location>
    <ligand>
        <name>carbamoyl phosphate</name>
        <dbReference type="ChEBI" id="CHEBI:58228"/>
    </ligand>
</feature>
<accession>A0A3D9I0X3</accession>
<evidence type="ECO:0000256" key="2">
    <source>
        <dbReference type="ARBA" id="ARBA00008896"/>
    </source>
</evidence>
<dbReference type="InterPro" id="IPR006130">
    <property type="entry name" value="Asp/Orn_carbamoylTrfase"/>
</dbReference>
<keyword evidence="11" id="KW-1185">Reference proteome</keyword>
<dbReference type="Pfam" id="PF02729">
    <property type="entry name" value="OTCace_N"/>
    <property type="match status" value="1"/>
</dbReference>
<dbReference type="NCBIfam" id="NF002032">
    <property type="entry name" value="PRK00856.1"/>
    <property type="match status" value="1"/>
</dbReference>
<dbReference type="GO" id="GO:0006520">
    <property type="term" value="P:amino acid metabolic process"/>
    <property type="evidence" value="ECO:0007669"/>
    <property type="project" value="InterPro"/>
</dbReference>
<dbReference type="GO" id="GO:0016597">
    <property type="term" value="F:amino acid binding"/>
    <property type="evidence" value="ECO:0007669"/>
    <property type="project" value="InterPro"/>
</dbReference>
<dbReference type="GO" id="GO:0006207">
    <property type="term" value="P:'de novo' pyrimidine nucleobase biosynthetic process"/>
    <property type="evidence" value="ECO:0007669"/>
    <property type="project" value="InterPro"/>
</dbReference>
<feature type="binding site" evidence="7">
    <location>
        <position position="229"/>
    </location>
    <ligand>
        <name>L-aspartate</name>
        <dbReference type="ChEBI" id="CHEBI:29991"/>
    </ligand>
</feature>
<dbReference type="Proteomes" id="UP000256869">
    <property type="component" value="Unassembled WGS sequence"/>
</dbReference>
<feature type="binding site" evidence="7">
    <location>
        <position position="85"/>
    </location>
    <ligand>
        <name>L-aspartate</name>
        <dbReference type="ChEBI" id="CHEBI:29991"/>
    </ligand>
</feature>
<dbReference type="Pfam" id="PF00185">
    <property type="entry name" value="OTCace"/>
    <property type="match status" value="1"/>
</dbReference>
<dbReference type="NCBIfam" id="TIGR00670">
    <property type="entry name" value="asp_carb_tr"/>
    <property type="match status" value="1"/>
</dbReference>
<reference evidence="10 11" key="1">
    <citation type="submission" date="2018-07" db="EMBL/GenBank/DDBJ databases">
        <title>Genomic Encyclopedia of Type Strains, Phase III (KMG-III): the genomes of soil and plant-associated and newly described type strains.</title>
        <authorList>
            <person name="Whitman W."/>
        </authorList>
    </citation>
    <scope>NUCLEOTIDE SEQUENCE [LARGE SCALE GENOMIC DNA]</scope>
    <source>
        <strain evidence="10 11">CECT 8236</strain>
    </source>
</reference>
<evidence type="ECO:0000256" key="4">
    <source>
        <dbReference type="ARBA" id="ARBA00022975"/>
    </source>
</evidence>
<feature type="binding site" evidence="7">
    <location>
        <position position="55"/>
    </location>
    <ligand>
        <name>carbamoyl phosphate</name>
        <dbReference type="ChEBI" id="CHEBI:58228"/>
    </ligand>
</feature>
<dbReference type="GO" id="GO:0044205">
    <property type="term" value="P:'de novo' UMP biosynthetic process"/>
    <property type="evidence" value="ECO:0007669"/>
    <property type="project" value="UniProtKB-UniRule"/>
</dbReference>
<dbReference type="HAMAP" id="MF_00001">
    <property type="entry name" value="Asp_carb_tr"/>
    <property type="match status" value="1"/>
</dbReference>
<dbReference type="PANTHER" id="PTHR45753:SF6">
    <property type="entry name" value="ASPARTATE CARBAMOYLTRANSFERASE"/>
    <property type="match status" value="1"/>
</dbReference>
<comment type="caution">
    <text evidence="10">The sequence shown here is derived from an EMBL/GenBank/DDBJ whole genome shotgun (WGS) entry which is preliminary data.</text>
</comment>
<dbReference type="InterPro" id="IPR002082">
    <property type="entry name" value="Asp_carbamoyltransf"/>
</dbReference>
<dbReference type="OrthoDB" id="9774690at2"/>
<evidence type="ECO:0000259" key="9">
    <source>
        <dbReference type="Pfam" id="PF02729"/>
    </source>
</evidence>
<comment type="catalytic activity">
    <reaction evidence="6 7">
        <text>carbamoyl phosphate + L-aspartate = N-carbamoyl-L-aspartate + phosphate + H(+)</text>
        <dbReference type="Rhea" id="RHEA:20013"/>
        <dbReference type="ChEBI" id="CHEBI:15378"/>
        <dbReference type="ChEBI" id="CHEBI:29991"/>
        <dbReference type="ChEBI" id="CHEBI:32814"/>
        <dbReference type="ChEBI" id="CHEBI:43474"/>
        <dbReference type="ChEBI" id="CHEBI:58228"/>
        <dbReference type="EC" id="2.1.3.2"/>
    </reaction>
</comment>
<comment type="function">
    <text evidence="5 7">Catalyzes the condensation of carbamoyl phosphate and aspartate to form carbamoyl aspartate and inorganic phosphate, the committed step in the de novo pyrimidine nucleotide biosynthesis pathway.</text>
</comment>
<dbReference type="FunFam" id="3.40.50.1370:FF:000002">
    <property type="entry name" value="Aspartate carbamoyltransferase 2"/>
    <property type="match status" value="1"/>
</dbReference>
<dbReference type="RefSeq" id="WP_115994884.1">
    <property type="nucleotide sequence ID" value="NZ_QRDY01000018.1"/>
</dbReference>
<feature type="binding site" evidence="7">
    <location>
        <position position="56"/>
    </location>
    <ligand>
        <name>carbamoyl phosphate</name>
        <dbReference type="ChEBI" id="CHEBI:58228"/>
    </ligand>
</feature>
<comment type="pathway">
    <text evidence="1 7">Pyrimidine metabolism; UMP biosynthesis via de novo pathway; (S)-dihydroorotate from bicarbonate: step 2/3.</text>
</comment>
<dbReference type="UniPathway" id="UPA00070">
    <property type="reaction ID" value="UER00116"/>
</dbReference>